<feature type="compositionally biased region" description="Basic and acidic residues" evidence="8">
    <location>
        <begin position="810"/>
        <end position="823"/>
    </location>
</feature>
<dbReference type="Pfam" id="PF25574">
    <property type="entry name" value="TPR_IMB1"/>
    <property type="match status" value="1"/>
</dbReference>
<comment type="caution">
    <text evidence="10">The sequence shown here is derived from an EMBL/GenBank/DDBJ whole genome shotgun (WGS) entry which is preliminary data.</text>
</comment>
<dbReference type="PROSITE" id="PS50166">
    <property type="entry name" value="IMPORTIN_B_NT"/>
    <property type="match status" value="1"/>
</dbReference>
<dbReference type="Pfam" id="PF25780">
    <property type="entry name" value="TPR_IPO5"/>
    <property type="match status" value="1"/>
</dbReference>
<comment type="subcellular location">
    <subcellularLocation>
        <location evidence="2">Cytoplasm</location>
    </subcellularLocation>
    <subcellularLocation>
        <location evidence="1">Nucleus</location>
    </subcellularLocation>
</comment>
<dbReference type="GO" id="GO:0006606">
    <property type="term" value="P:protein import into nucleus"/>
    <property type="evidence" value="ECO:0007669"/>
    <property type="project" value="InterPro"/>
</dbReference>
<organism evidence="10 11">
    <name type="scientific">Thyridium curvatum</name>
    <dbReference type="NCBI Taxonomy" id="1093900"/>
    <lineage>
        <taxon>Eukaryota</taxon>
        <taxon>Fungi</taxon>
        <taxon>Dikarya</taxon>
        <taxon>Ascomycota</taxon>
        <taxon>Pezizomycotina</taxon>
        <taxon>Sordariomycetes</taxon>
        <taxon>Sordariomycetidae</taxon>
        <taxon>Thyridiales</taxon>
        <taxon>Thyridiaceae</taxon>
        <taxon>Thyridium</taxon>
    </lineage>
</organism>
<dbReference type="InterPro" id="IPR057672">
    <property type="entry name" value="TPR_IPO4/5"/>
</dbReference>
<dbReference type="GeneID" id="41976634"/>
<dbReference type="InterPro" id="IPR058584">
    <property type="entry name" value="IMB1_TNPO1-like_TPR"/>
</dbReference>
<dbReference type="Pfam" id="PF18829">
    <property type="entry name" value="Importin_rep_6"/>
    <property type="match status" value="1"/>
</dbReference>
<dbReference type="Pfam" id="PF18808">
    <property type="entry name" value="Importin_rep_4"/>
    <property type="match status" value="1"/>
</dbReference>
<dbReference type="RefSeq" id="XP_030991297.1">
    <property type="nucleotide sequence ID" value="XM_031144125.1"/>
</dbReference>
<dbReference type="InterPro" id="IPR034085">
    <property type="entry name" value="TOG"/>
</dbReference>
<dbReference type="PANTHER" id="PTHR10527">
    <property type="entry name" value="IMPORTIN BETA"/>
    <property type="match status" value="1"/>
</dbReference>
<keyword evidence="7" id="KW-0539">Nucleus</keyword>
<sequence>MSMLPAEITAELGQLLQALQSSDNSVRSQAEDHLLNNWTLTRPEVLLMGLVEQIGGQGDASIRTFAALIFRRIASKTRKNDKGENVDLFTSLSNDQAAIIRQKLLETLAAETDRPVRNKISDAVAEIARQYYENDNTWAELLGVLFELSIAPDAGKRETAFRVFTTTPGIIEKQHEDAVAQAFARGFKDDSVAVRLAAMEAFAAFFRCLNKRNQTKYFALLPEVLNILPPIKDSHDSIDLSKALVALIDLAETSPKMFKTLFHNLVQFSISVIQDKELTDLCRQNALELMATFADYAPSMCKKDPSYVNDMITQCLSLMTDLGEDDDDAAEWLDSDDLDQEESDLNHVAGEQCMDRLANKLGGATILAPIFAWLPRMMTSTAWRDRHAALMAISAISEGCRDLMVGELQQVLDLVVPALKDPHPRVRWAGCNALGQMSTDFAPTMQKEHYDTVLKAIIPVLDSPEARVKSHAAAALVNFCEEAEKSILEPYLDDLLSHLFQLLQNEKRFVQEQALSTIATIADAAEQAFGKYYDTLMPLLVNVLQRENEKEYRLLRAKAMECATLIALAVGKERLGSDAMTLVQLLANIQTNITEADDPQAQYLMHCWGRMCRVMGAEFLPFLPNVMPPLLELASAKADIQLLDDEDQVEKIQQEDGWELVPLKGKMIGIKTSTMDDKHMAIELLVVYAQVLESAFAPYVAEIMEKIALPGLAFFFHDPVRYVSAKLVPQLLSSVKKAFGNNSNELRNLWSGTCEKLLEVLSAEPAIDTLAEMYQCFYESVEVLGQPCLTQDHMDKYMDSVQSTLEDYKDRVAQREEDKRNTTAEDAEDEEEELQMAIEDDQTLLSDMNKAYHVIFKYHGADFLRAWERLMPTYEGFLRSAETTQRQWGLCIMDDVLEYCGANSIHYANYITQPLIDGCKDPSAAIRQAAAYGIGVAAHKGGQPWAQFVSGALPFLFQAVQIPNARNEDNVYATENACAAIAKILHYNAANVANLDNVIVQWVETLPVTNDEEAAPYAYAFVAELINKRHPAVMTQAPKIFVYIAQALETESLSGQAARKVVEATQTLIRETGTDPAPLLQQFSPEAQQTIQQYFA</sequence>
<dbReference type="GO" id="GO:0031267">
    <property type="term" value="F:small GTPase binding"/>
    <property type="evidence" value="ECO:0007669"/>
    <property type="project" value="InterPro"/>
</dbReference>
<proteinExistence type="predicted"/>
<evidence type="ECO:0000256" key="5">
    <source>
        <dbReference type="ARBA" id="ARBA00022737"/>
    </source>
</evidence>
<dbReference type="InterPro" id="IPR011989">
    <property type="entry name" value="ARM-like"/>
</dbReference>
<feature type="domain" description="Importin N-terminal" evidence="9">
    <location>
        <begin position="30"/>
        <end position="110"/>
    </location>
</feature>
<keyword evidence="4" id="KW-0963">Cytoplasm</keyword>
<dbReference type="InterPro" id="IPR016024">
    <property type="entry name" value="ARM-type_fold"/>
</dbReference>
<evidence type="ECO:0000256" key="3">
    <source>
        <dbReference type="ARBA" id="ARBA00022448"/>
    </source>
</evidence>
<keyword evidence="6" id="KW-0653">Protein transport</keyword>
<dbReference type="Pfam" id="PF13513">
    <property type="entry name" value="HEAT_EZ"/>
    <property type="match status" value="1"/>
</dbReference>
<dbReference type="SUPFAM" id="SSF48371">
    <property type="entry name" value="ARM repeat"/>
    <property type="match status" value="2"/>
</dbReference>
<dbReference type="SMART" id="SM01349">
    <property type="entry name" value="TOG"/>
    <property type="match status" value="1"/>
</dbReference>
<evidence type="ECO:0000313" key="10">
    <source>
        <dbReference type="EMBL" id="TPX09586.1"/>
    </source>
</evidence>
<evidence type="ECO:0000256" key="4">
    <source>
        <dbReference type="ARBA" id="ARBA00022490"/>
    </source>
</evidence>
<evidence type="ECO:0000256" key="8">
    <source>
        <dbReference type="SAM" id="MobiDB-lite"/>
    </source>
</evidence>
<evidence type="ECO:0000256" key="2">
    <source>
        <dbReference type="ARBA" id="ARBA00004496"/>
    </source>
</evidence>
<dbReference type="InParanoid" id="A0A507ASB3"/>
<evidence type="ECO:0000256" key="1">
    <source>
        <dbReference type="ARBA" id="ARBA00004123"/>
    </source>
</evidence>
<dbReference type="Pfam" id="PF18816">
    <property type="entry name" value="Importin_rep_5"/>
    <property type="match status" value="1"/>
</dbReference>
<dbReference type="STRING" id="1093900.A0A507ASB3"/>
<dbReference type="Gene3D" id="1.25.10.10">
    <property type="entry name" value="Leucine-rich Repeat Variant"/>
    <property type="match status" value="1"/>
</dbReference>
<dbReference type="InterPro" id="IPR041653">
    <property type="entry name" value="Importin_rep_4"/>
</dbReference>
<dbReference type="EMBL" id="SKBQ01000065">
    <property type="protein sequence ID" value="TPX09586.1"/>
    <property type="molecule type" value="Genomic_DNA"/>
</dbReference>
<dbReference type="GO" id="GO:0005634">
    <property type="term" value="C:nucleus"/>
    <property type="evidence" value="ECO:0007669"/>
    <property type="project" value="UniProtKB-SubCell"/>
</dbReference>
<dbReference type="InterPro" id="IPR001494">
    <property type="entry name" value="Importin-beta_N"/>
</dbReference>
<keyword evidence="3" id="KW-0813">Transport</keyword>
<gene>
    <name evidence="10" type="ORF">E0L32_009187</name>
</gene>
<evidence type="ECO:0000259" key="9">
    <source>
        <dbReference type="PROSITE" id="PS50166"/>
    </source>
</evidence>
<evidence type="ECO:0000313" key="11">
    <source>
        <dbReference type="Proteomes" id="UP000319257"/>
    </source>
</evidence>
<reference evidence="10 11" key="1">
    <citation type="submission" date="2019-06" db="EMBL/GenBank/DDBJ databases">
        <title>Draft genome sequence of the filamentous fungus Phialemoniopsis curvata isolated from diesel fuel.</title>
        <authorList>
            <person name="Varaljay V.A."/>
            <person name="Lyon W.J."/>
            <person name="Crouch A.L."/>
            <person name="Drake C.E."/>
            <person name="Hollomon J.M."/>
            <person name="Nadeau L.J."/>
            <person name="Nunn H.S."/>
            <person name="Stevenson B.S."/>
            <person name="Bojanowski C.L."/>
            <person name="Crookes-Goodson W.J."/>
        </authorList>
    </citation>
    <scope>NUCLEOTIDE SEQUENCE [LARGE SCALE GENOMIC DNA]</scope>
    <source>
        <strain evidence="10 11">D216</strain>
    </source>
</reference>
<name>A0A507ASB3_9PEZI</name>
<dbReference type="AlphaFoldDB" id="A0A507ASB3"/>
<evidence type="ECO:0000256" key="6">
    <source>
        <dbReference type="ARBA" id="ARBA00022927"/>
    </source>
</evidence>
<dbReference type="InterPro" id="IPR040928">
    <property type="entry name" value="Importin_rep_5"/>
</dbReference>
<evidence type="ECO:0000256" key="7">
    <source>
        <dbReference type="ARBA" id="ARBA00023242"/>
    </source>
</evidence>
<protein>
    <recommendedName>
        <fullName evidence="9">Importin N-terminal domain-containing protein</fullName>
    </recommendedName>
</protein>
<keyword evidence="11" id="KW-1185">Reference proteome</keyword>
<keyword evidence="5" id="KW-0677">Repeat</keyword>
<feature type="region of interest" description="Disordered" evidence="8">
    <location>
        <begin position="810"/>
        <end position="831"/>
    </location>
</feature>
<dbReference type="InterPro" id="IPR041389">
    <property type="entry name" value="Importin_rep_6"/>
</dbReference>
<dbReference type="FunCoup" id="A0A507ASB3">
    <property type="interactions" value="1059"/>
</dbReference>
<dbReference type="Proteomes" id="UP000319257">
    <property type="component" value="Unassembled WGS sequence"/>
</dbReference>
<dbReference type="OrthoDB" id="543373at2759"/>
<dbReference type="InterPro" id="IPR040122">
    <property type="entry name" value="Importin_beta"/>
</dbReference>
<accession>A0A507ASB3</accession>
<dbReference type="GO" id="GO:0005737">
    <property type="term" value="C:cytoplasm"/>
    <property type="evidence" value="ECO:0007669"/>
    <property type="project" value="UniProtKB-SubCell"/>
</dbReference>